<dbReference type="InterPro" id="IPR006311">
    <property type="entry name" value="TAT_signal"/>
</dbReference>
<dbReference type="AlphaFoldDB" id="A0A834MPW0"/>
<evidence type="ECO:0000313" key="2">
    <source>
        <dbReference type="EMBL" id="KAF7380867.1"/>
    </source>
</evidence>
<dbReference type="PROSITE" id="PS51318">
    <property type="entry name" value="TAT"/>
    <property type="match status" value="1"/>
</dbReference>
<comment type="caution">
    <text evidence="2">The sequence shown here is derived from an EMBL/GenBank/DDBJ whole genome shotgun (WGS) entry which is preliminary data.</text>
</comment>
<organism evidence="2 3">
    <name type="scientific">Vespula vulgaris</name>
    <name type="common">Yellow jacket</name>
    <name type="synonym">Wasp</name>
    <dbReference type="NCBI Taxonomy" id="7454"/>
    <lineage>
        <taxon>Eukaryota</taxon>
        <taxon>Metazoa</taxon>
        <taxon>Ecdysozoa</taxon>
        <taxon>Arthropoda</taxon>
        <taxon>Hexapoda</taxon>
        <taxon>Insecta</taxon>
        <taxon>Pterygota</taxon>
        <taxon>Neoptera</taxon>
        <taxon>Endopterygota</taxon>
        <taxon>Hymenoptera</taxon>
        <taxon>Apocrita</taxon>
        <taxon>Aculeata</taxon>
        <taxon>Vespoidea</taxon>
        <taxon>Vespidae</taxon>
        <taxon>Vespinae</taxon>
        <taxon>Vespula</taxon>
    </lineage>
</organism>
<sequence>MVPSCLAGEAVCVGSTSYGSLTRRFLAERAAATAATAATAVAVPTASASASASAAATAPTAPAPSRTNAPIKSTGERENEKRVSCFWLDNAYFKSFKECLNRKNNNRRNKAYYLARRKATDFPVTNIKLEETRFWY</sequence>
<reference evidence="2" key="1">
    <citation type="journal article" date="2020" name="G3 (Bethesda)">
        <title>High-Quality Assemblies for Three Invasive Social Wasps from the &lt;i&gt;Vespula&lt;/i&gt; Genus.</title>
        <authorList>
            <person name="Harrop T.W.R."/>
            <person name="Guhlin J."/>
            <person name="McLaughlin G.M."/>
            <person name="Permina E."/>
            <person name="Stockwell P."/>
            <person name="Gilligan J."/>
            <person name="Le Lec M.F."/>
            <person name="Gruber M.A.M."/>
            <person name="Quinn O."/>
            <person name="Lovegrove M."/>
            <person name="Duncan E.J."/>
            <person name="Remnant E.J."/>
            <person name="Van Eeckhoven J."/>
            <person name="Graham B."/>
            <person name="Knapp R.A."/>
            <person name="Langford K.W."/>
            <person name="Kronenberg Z."/>
            <person name="Press M.O."/>
            <person name="Eacker S.M."/>
            <person name="Wilson-Rankin E.E."/>
            <person name="Purcell J."/>
            <person name="Lester P.J."/>
            <person name="Dearden P.K."/>
        </authorList>
    </citation>
    <scope>NUCLEOTIDE SEQUENCE</scope>
    <source>
        <strain evidence="2">Marl-1</strain>
    </source>
</reference>
<keyword evidence="3" id="KW-1185">Reference proteome</keyword>
<evidence type="ECO:0000256" key="1">
    <source>
        <dbReference type="SAM" id="MobiDB-lite"/>
    </source>
</evidence>
<name>A0A834MPW0_VESVU</name>
<dbReference type="Proteomes" id="UP000614350">
    <property type="component" value="Unassembled WGS sequence"/>
</dbReference>
<feature type="region of interest" description="Disordered" evidence="1">
    <location>
        <begin position="53"/>
        <end position="80"/>
    </location>
</feature>
<proteinExistence type="predicted"/>
<feature type="compositionally biased region" description="Low complexity" evidence="1">
    <location>
        <begin position="53"/>
        <end position="65"/>
    </location>
</feature>
<dbReference type="EMBL" id="JACSEA010000021">
    <property type="protein sequence ID" value="KAF7380867.1"/>
    <property type="molecule type" value="Genomic_DNA"/>
</dbReference>
<gene>
    <name evidence="2" type="ORF">HZH66_014243</name>
</gene>
<accession>A0A834MPW0</accession>
<protein>
    <submittedName>
        <fullName evidence="2">Uncharacterized protein</fullName>
    </submittedName>
</protein>
<evidence type="ECO:0000313" key="3">
    <source>
        <dbReference type="Proteomes" id="UP000614350"/>
    </source>
</evidence>